<evidence type="ECO:0000313" key="4">
    <source>
        <dbReference type="Proteomes" id="UP000467124"/>
    </source>
</evidence>
<evidence type="ECO:0000256" key="2">
    <source>
        <dbReference type="SAM" id="Phobius"/>
    </source>
</evidence>
<feature type="transmembrane region" description="Helical" evidence="2">
    <location>
        <begin position="175"/>
        <end position="201"/>
    </location>
</feature>
<dbReference type="AlphaFoldDB" id="A0A7K2IPN0"/>
<sequence>MTETDVREGPGTTGGTDDRARLWEIADQARALARSFSKAEEALDALDEADPPPRSELSRLDRDDSMVAPPDPMPSTFEEDEEEWKEPAPKSPPPLSWGTVARILLALGTAALTGWAGALLLRYSMAPDMIGDAWALLWFPGALVALATSGAAVSLRRSETPSPRFGPAPRRTPRWSVPAISVFVCGTVVTASVLGLSALWWTGTPSLVGLVAAVGVVALLAQIPPYAPEPLSWVPPGLLLGAVMERSRTVRGRRTDRRTVRRWRRLRGRARAAIRSHTEAWQAVHHRCHLEVDLGNSQARQLAEALLVLRGGMFGRELPGDSDNAPGVAPLVGSMEVAVHGLTNHHPDRLIERLRRSNDPAKGYGA</sequence>
<comment type="caution">
    <text evidence="3">The sequence shown here is derived from an EMBL/GenBank/DDBJ whole genome shotgun (WGS) entry which is preliminary data.</text>
</comment>
<name>A0A7K2IPN0_9ACTN</name>
<feature type="region of interest" description="Disordered" evidence="1">
    <location>
        <begin position="1"/>
        <end position="21"/>
    </location>
</feature>
<dbReference type="EMBL" id="WWHY01000001">
    <property type="protein sequence ID" value="MYR31836.1"/>
    <property type="molecule type" value="Genomic_DNA"/>
</dbReference>
<keyword evidence="2" id="KW-0472">Membrane</keyword>
<proteinExistence type="predicted"/>
<keyword evidence="2" id="KW-0812">Transmembrane</keyword>
<feature type="transmembrane region" description="Helical" evidence="2">
    <location>
        <begin position="207"/>
        <end position="227"/>
    </location>
</feature>
<dbReference type="RefSeq" id="WP_161110486.1">
    <property type="nucleotide sequence ID" value="NZ_WWHY01000001.1"/>
</dbReference>
<feature type="region of interest" description="Disordered" evidence="1">
    <location>
        <begin position="41"/>
        <end position="93"/>
    </location>
</feature>
<keyword evidence="2" id="KW-1133">Transmembrane helix</keyword>
<evidence type="ECO:0000256" key="1">
    <source>
        <dbReference type="SAM" id="MobiDB-lite"/>
    </source>
</evidence>
<feature type="compositionally biased region" description="Basic and acidic residues" evidence="1">
    <location>
        <begin position="51"/>
        <end position="65"/>
    </location>
</feature>
<dbReference type="Proteomes" id="UP000467124">
    <property type="component" value="Unassembled WGS sequence"/>
</dbReference>
<protein>
    <submittedName>
        <fullName evidence="3">Uncharacterized protein</fullName>
    </submittedName>
</protein>
<reference evidence="3 4" key="1">
    <citation type="journal article" date="2019" name="Nat. Commun.">
        <title>The antimicrobial potential of Streptomyces from insect microbiomes.</title>
        <authorList>
            <person name="Chevrette M.G."/>
            <person name="Carlson C.M."/>
            <person name="Ortega H.E."/>
            <person name="Thomas C."/>
            <person name="Ananiev G.E."/>
            <person name="Barns K.J."/>
            <person name="Book A.J."/>
            <person name="Cagnazzo J."/>
            <person name="Carlos C."/>
            <person name="Flanigan W."/>
            <person name="Grubbs K.J."/>
            <person name="Horn H.A."/>
            <person name="Hoffmann F.M."/>
            <person name="Klassen J.L."/>
            <person name="Knack J.J."/>
            <person name="Lewin G.R."/>
            <person name="McDonald B.R."/>
            <person name="Muller L."/>
            <person name="Melo W.G.P."/>
            <person name="Pinto-Tomas A.A."/>
            <person name="Schmitz A."/>
            <person name="Wendt-Pienkowski E."/>
            <person name="Wildman S."/>
            <person name="Zhao M."/>
            <person name="Zhang F."/>
            <person name="Bugni T.S."/>
            <person name="Andes D.R."/>
            <person name="Pupo M.T."/>
            <person name="Currie C.R."/>
        </authorList>
    </citation>
    <scope>NUCLEOTIDE SEQUENCE [LARGE SCALE GENOMIC DNA]</scope>
    <source>
        <strain evidence="3 4">SID5840</strain>
    </source>
</reference>
<feature type="transmembrane region" description="Helical" evidence="2">
    <location>
        <begin position="100"/>
        <end position="121"/>
    </location>
</feature>
<feature type="transmembrane region" description="Helical" evidence="2">
    <location>
        <begin position="133"/>
        <end position="155"/>
    </location>
</feature>
<accession>A0A7K2IPN0</accession>
<gene>
    <name evidence="3" type="ORF">GTW20_06000</name>
</gene>
<evidence type="ECO:0000313" key="3">
    <source>
        <dbReference type="EMBL" id="MYR31836.1"/>
    </source>
</evidence>
<organism evidence="3 4">
    <name type="scientific">Nocardiopsis alba</name>
    <dbReference type="NCBI Taxonomy" id="53437"/>
    <lineage>
        <taxon>Bacteria</taxon>
        <taxon>Bacillati</taxon>
        <taxon>Actinomycetota</taxon>
        <taxon>Actinomycetes</taxon>
        <taxon>Streptosporangiales</taxon>
        <taxon>Nocardiopsidaceae</taxon>
        <taxon>Nocardiopsis</taxon>
    </lineage>
</organism>